<dbReference type="InterPro" id="IPR000305">
    <property type="entry name" value="GIY-YIG_endonuc"/>
</dbReference>
<dbReference type="PROSITE" id="PS50164">
    <property type="entry name" value="GIY_YIG"/>
    <property type="match status" value="1"/>
</dbReference>
<keyword evidence="1" id="KW-0175">Coiled coil</keyword>
<sequence>MGVIVTLPESEEHSISEFLENRRTFINVSGVYVLWGAQRECLYVGKSSSLGRRVFEHTHGKGDSIRFYREIVDVTLYCAANMFYVDVYETHLINDLRPKYNRDKMFFTEHTVEVSEQLERIEDKLHQLEEERQWLMIEIDEFDRFKEDEYHDERVVRFEWVELLRQLRELDRNIQRTAERRALYRRRLTLSGGAC</sequence>
<dbReference type="SMART" id="SM00465">
    <property type="entry name" value="GIYc"/>
    <property type="match status" value="1"/>
</dbReference>
<dbReference type="Proteomes" id="UP000480151">
    <property type="component" value="Unassembled WGS sequence"/>
</dbReference>
<dbReference type="AlphaFoldDB" id="A0A6M1PFT6"/>
<evidence type="ECO:0000256" key="1">
    <source>
        <dbReference type="SAM" id="Coils"/>
    </source>
</evidence>
<dbReference type="SUPFAM" id="SSF82771">
    <property type="entry name" value="GIY-YIG endonuclease"/>
    <property type="match status" value="1"/>
</dbReference>
<organism evidence="3 4">
    <name type="scientific">Paenibacillus apii</name>
    <dbReference type="NCBI Taxonomy" id="1850370"/>
    <lineage>
        <taxon>Bacteria</taxon>
        <taxon>Bacillati</taxon>
        <taxon>Bacillota</taxon>
        <taxon>Bacilli</taxon>
        <taxon>Bacillales</taxon>
        <taxon>Paenibacillaceae</taxon>
        <taxon>Paenibacillus</taxon>
    </lineage>
</organism>
<keyword evidence="4" id="KW-1185">Reference proteome</keyword>
<evidence type="ECO:0000313" key="4">
    <source>
        <dbReference type="Proteomes" id="UP000480151"/>
    </source>
</evidence>
<feature type="domain" description="GIY-YIG" evidence="2">
    <location>
        <begin position="27"/>
        <end position="102"/>
    </location>
</feature>
<protein>
    <submittedName>
        <fullName evidence="3">GIY-YIG nuclease family protein</fullName>
    </submittedName>
</protein>
<accession>A0A6M1PFT6</accession>
<reference evidence="3 4" key="1">
    <citation type="submission" date="2020-02" db="EMBL/GenBank/DDBJ databases">
        <authorList>
            <person name="Gao J."/>
            <person name="Sun J."/>
        </authorList>
    </citation>
    <scope>NUCLEOTIDE SEQUENCE [LARGE SCALE GENOMIC DNA]</scope>
    <source>
        <strain evidence="3 4">7124</strain>
    </source>
</reference>
<evidence type="ECO:0000313" key="3">
    <source>
        <dbReference type="EMBL" id="NGM81208.1"/>
    </source>
</evidence>
<proteinExistence type="predicted"/>
<dbReference type="Pfam" id="PF01541">
    <property type="entry name" value="GIY-YIG"/>
    <property type="match status" value="1"/>
</dbReference>
<dbReference type="EMBL" id="JAAKGU010000001">
    <property type="protein sequence ID" value="NGM81208.1"/>
    <property type="molecule type" value="Genomic_DNA"/>
</dbReference>
<evidence type="ECO:0000259" key="2">
    <source>
        <dbReference type="PROSITE" id="PS50164"/>
    </source>
</evidence>
<gene>
    <name evidence="3" type="ORF">G5B47_02145</name>
</gene>
<name>A0A6M1PFT6_9BACL</name>
<comment type="caution">
    <text evidence="3">The sequence shown here is derived from an EMBL/GenBank/DDBJ whole genome shotgun (WGS) entry which is preliminary data.</text>
</comment>
<feature type="coiled-coil region" evidence="1">
    <location>
        <begin position="111"/>
        <end position="138"/>
    </location>
</feature>
<dbReference type="RefSeq" id="WP_165093798.1">
    <property type="nucleotide sequence ID" value="NZ_JAAKGU010000001.1"/>
</dbReference>
<dbReference type="InterPro" id="IPR035901">
    <property type="entry name" value="GIY-YIG_endonuc_sf"/>
</dbReference>
<dbReference type="Gene3D" id="3.40.1440.10">
    <property type="entry name" value="GIY-YIG endonuclease"/>
    <property type="match status" value="1"/>
</dbReference>